<sequence length="87" mass="9666">MKKIVFALIYLISVSCFAFDHSYNVTGEDENGRELEGTIYSNNSEQDVIGELTDENGNTFEFNGKWNGYGQINGETEDGASVELNTD</sequence>
<keyword evidence="1" id="KW-0732">Signal</keyword>
<dbReference type="Proteomes" id="UP000295517">
    <property type="component" value="Chromosome"/>
</dbReference>
<dbReference type="PROSITE" id="PS51257">
    <property type="entry name" value="PROKAR_LIPOPROTEIN"/>
    <property type="match status" value="1"/>
</dbReference>
<feature type="signal peptide" evidence="1">
    <location>
        <begin position="1"/>
        <end position="18"/>
    </location>
</feature>
<dbReference type="RefSeq" id="WP_135060169.1">
    <property type="nucleotide sequence ID" value="NZ_CP038254.1"/>
</dbReference>
<protein>
    <submittedName>
        <fullName evidence="2">Uncharacterized protein</fullName>
    </submittedName>
</protein>
<evidence type="ECO:0000313" key="3">
    <source>
        <dbReference type="Proteomes" id="UP000295517"/>
    </source>
</evidence>
<reference evidence="2 3" key="1">
    <citation type="submission" date="2019-03" db="EMBL/GenBank/DDBJ databases">
        <title>Diverse conjugative elements silence natural transformation in Legionella species.</title>
        <authorList>
            <person name="Durieux I."/>
            <person name="Ginevra C."/>
            <person name="Attaiech L."/>
            <person name="Picq K."/>
            <person name="Juan P.A."/>
            <person name="Jarraud S."/>
            <person name="Charpentier X."/>
        </authorList>
    </citation>
    <scope>NUCLEOTIDE SEQUENCE [LARGE SCALE GENOMIC DNA]</scope>
    <source>
        <strain evidence="2 3">HL-0427-4011</strain>
    </source>
</reference>
<accession>A0AAX1EFF7</accession>
<name>A0AAX1EFF7_9GAMM</name>
<proteinExistence type="predicted"/>
<evidence type="ECO:0000256" key="1">
    <source>
        <dbReference type="SAM" id="SignalP"/>
    </source>
</evidence>
<dbReference type="AlphaFoldDB" id="A0AAX1EFF7"/>
<feature type="chain" id="PRO_5043365144" evidence="1">
    <location>
        <begin position="19"/>
        <end position="87"/>
    </location>
</feature>
<dbReference type="EMBL" id="CP038254">
    <property type="protein sequence ID" value="QBR83845.1"/>
    <property type="molecule type" value="Genomic_DNA"/>
</dbReference>
<evidence type="ECO:0000313" key="2">
    <source>
        <dbReference type="EMBL" id="QBR83845.1"/>
    </source>
</evidence>
<organism evidence="2 3">
    <name type="scientific">Legionella israelensis</name>
    <dbReference type="NCBI Taxonomy" id="454"/>
    <lineage>
        <taxon>Bacteria</taxon>
        <taxon>Pseudomonadati</taxon>
        <taxon>Pseudomonadota</taxon>
        <taxon>Gammaproteobacteria</taxon>
        <taxon>Legionellales</taxon>
        <taxon>Legionellaceae</taxon>
        <taxon>Legionella</taxon>
    </lineage>
</organism>
<gene>
    <name evidence="2" type="ORF">E3983_05475</name>
</gene>